<keyword evidence="2" id="KW-1185">Reference proteome</keyword>
<protein>
    <submittedName>
        <fullName evidence="1">Uncharacterized protein</fullName>
    </submittedName>
</protein>
<dbReference type="EMBL" id="PYLS01000007">
    <property type="protein sequence ID" value="PST81877.1"/>
    <property type="molecule type" value="Genomic_DNA"/>
</dbReference>
<sequence>MVETSFFQCLPGTSQTKVKNGIRYEYYASSIFNVKFFLNRPARLKKMSGNGRAENKKSPAVAELFSIDFKWC</sequence>
<dbReference type="AlphaFoldDB" id="A0A2T3HHG2"/>
<evidence type="ECO:0000313" key="1">
    <source>
        <dbReference type="EMBL" id="PST81877.1"/>
    </source>
</evidence>
<proteinExistence type="predicted"/>
<gene>
    <name evidence="1" type="ORF">C7T94_16890</name>
</gene>
<organism evidence="1 2">
    <name type="scientific">Pedobacter yulinensis</name>
    <dbReference type="NCBI Taxonomy" id="2126353"/>
    <lineage>
        <taxon>Bacteria</taxon>
        <taxon>Pseudomonadati</taxon>
        <taxon>Bacteroidota</taxon>
        <taxon>Sphingobacteriia</taxon>
        <taxon>Sphingobacteriales</taxon>
        <taxon>Sphingobacteriaceae</taxon>
        <taxon>Pedobacter</taxon>
    </lineage>
</organism>
<accession>A0A2T3HHG2</accession>
<name>A0A2T3HHG2_9SPHI</name>
<evidence type="ECO:0000313" key="2">
    <source>
        <dbReference type="Proteomes" id="UP000240912"/>
    </source>
</evidence>
<dbReference type="Proteomes" id="UP000240912">
    <property type="component" value="Unassembled WGS sequence"/>
</dbReference>
<comment type="caution">
    <text evidence="1">The sequence shown here is derived from an EMBL/GenBank/DDBJ whole genome shotgun (WGS) entry which is preliminary data.</text>
</comment>
<reference evidence="1 2" key="1">
    <citation type="submission" date="2018-03" db="EMBL/GenBank/DDBJ databases">
        <authorList>
            <person name="Keele B.F."/>
        </authorList>
    </citation>
    <scope>NUCLEOTIDE SEQUENCE [LARGE SCALE GENOMIC DNA]</scope>
    <source>
        <strain evidence="1 2">YL28-9</strain>
    </source>
</reference>